<dbReference type="Gene3D" id="2.70.70.10">
    <property type="entry name" value="Glucose Permease (Domain IIA)"/>
    <property type="match status" value="1"/>
</dbReference>
<evidence type="ECO:0000313" key="3">
    <source>
        <dbReference type="Proteomes" id="UP000219546"/>
    </source>
</evidence>
<dbReference type="InterPro" id="IPR016047">
    <property type="entry name" value="M23ase_b-sheet_dom"/>
</dbReference>
<feature type="domain" description="M23ase beta-sheet core" evidence="1">
    <location>
        <begin position="27"/>
        <end position="123"/>
    </location>
</feature>
<protein>
    <submittedName>
        <fullName evidence="2">Peptidase M23-like protein</fullName>
    </submittedName>
</protein>
<dbReference type="InterPro" id="IPR011055">
    <property type="entry name" value="Dup_hybrid_motif"/>
</dbReference>
<dbReference type="InterPro" id="IPR050570">
    <property type="entry name" value="Cell_wall_metabolism_enzyme"/>
</dbReference>
<accession>A0A285CKD0</accession>
<dbReference type="GO" id="GO:0004222">
    <property type="term" value="F:metalloendopeptidase activity"/>
    <property type="evidence" value="ECO:0007669"/>
    <property type="project" value="TreeGrafter"/>
</dbReference>
<sequence length="137" mass="14530">MKWATGGFKVTSDWGKRNDPFTKEVRTHQGLDLALPKGTAVGSNISGEVIYAGMGKSGTGYGGYGNVVAIKDSNGNVHVFGHLDSVNVKKGQKISTGTLLGKSGNTGKSTGAHLHYEVRKNGELNNNLNPRKYLQLG</sequence>
<dbReference type="Proteomes" id="UP000219546">
    <property type="component" value="Unassembled WGS sequence"/>
</dbReference>
<gene>
    <name evidence="2" type="ORF">SAMN05877753_10219</name>
</gene>
<dbReference type="Pfam" id="PF01551">
    <property type="entry name" value="Peptidase_M23"/>
    <property type="match status" value="1"/>
</dbReference>
<evidence type="ECO:0000313" key="2">
    <source>
        <dbReference type="EMBL" id="SNX67815.1"/>
    </source>
</evidence>
<keyword evidence="3" id="KW-1185">Reference proteome</keyword>
<proteinExistence type="predicted"/>
<dbReference type="EMBL" id="OAOP01000002">
    <property type="protein sequence ID" value="SNX67815.1"/>
    <property type="molecule type" value="Genomic_DNA"/>
</dbReference>
<dbReference type="PANTHER" id="PTHR21666:SF270">
    <property type="entry name" value="MUREIN HYDROLASE ACTIVATOR ENVC"/>
    <property type="match status" value="1"/>
</dbReference>
<organism evidence="2 3">
    <name type="scientific">Bacillus oleivorans</name>
    <dbReference type="NCBI Taxonomy" id="1448271"/>
    <lineage>
        <taxon>Bacteria</taxon>
        <taxon>Bacillati</taxon>
        <taxon>Bacillota</taxon>
        <taxon>Bacilli</taxon>
        <taxon>Bacillales</taxon>
        <taxon>Bacillaceae</taxon>
        <taxon>Bacillus</taxon>
    </lineage>
</organism>
<evidence type="ECO:0000259" key="1">
    <source>
        <dbReference type="Pfam" id="PF01551"/>
    </source>
</evidence>
<dbReference type="AlphaFoldDB" id="A0A285CKD0"/>
<dbReference type="CDD" id="cd12797">
    <property type="entry name" value="M23_peptidase"/>
    <property type="match status" value="1"/>
</dbReference>
<dbReference type="SUPFAM" id="SSF51261">
    <property type="entry name" value="Duplicated hybrid motif"/>
    <property type="match status" value="1"/>
</dbReference>
<dbReference type="PANTHER" id="PTHR21666">
    <property type="entry name" value="PEPTIDASE-RELATED"/>
    <property type="match status" value="1"/>
</dbReference>
<name>A0A285CKD0_9BACI</name>
<dbReference type="RefSeq" id="WP_097157238.1">
    <property type="nucleotide sequence ID" value="NZ_JBEPMQ010000013.1"/>
</dbReference>
<reference evidence="2 3" key="1">
    <citation type="submission" date="2017-08" db="EMBL/GenBank/DDBJ databases">
        <authorList>
            <person name="de Groot N.N."/>
        </authorList>
    </citation>
    <scope>NUCLEOTIDE SEQUENCE [LARGE SCALE GENOMIC DNA]</scope>
    <source>
        <strain evidence="2 3">JC228</strain>
    </source>
</reference>
<dbReference type="OrthoDB" id="9805070at2"/>